<feature type="compositionally biased region" description="Polar residues" evidence="1">
    <location>
        <begin position="464"/>
        <end position="475"/>
    </location>
</feature>
<feature type="compositionally biased region" description="Basic residues" evidence="1">
    <location>
        <begin position="489"/>
        <end position="505"/>
    </location>
</feature>
<reference evidence="4" key="1">
    <citation type="journal article" date="2022" name="New Phytol.">
        <title>Evolutionary transition to the ectomycorrhizal habit in the genomes of a hyperdiverse lineage of mushroom-forming fungi.</title>
        <authorList>
            <person name="Looney B."/>
            <person name="Miyauchi S."/>
            <person name="Morin E."/>
            <person name="Drula E."/>
            <person name="Courty P.E."/>
            <person name="Kohler A."/>
            <person name="Kuo A."/>
            <person name="LaButti K."/>
            <person name="Pangilinan J."/>
            <person name="Lipzen A."/>
            <person name="Riley R."/>
            <person name="Andreopoulos W."/>
            <person name="He G."/>
            <person name="Johnson J."/>
            <person name="Nolan M."/>
            <person name="Tritt A."/>
            <person name="Barry K.W."/>
            <person name="Grigoriev I.V."/>
            <person name="Nagy L.G."/>
            <person name="Hibbett D."/>
            <person name="Henrissat B."/>
            <person name="Matheny P.B."/>
            <person name="Labbe J."/>
            <person name="Martin F.M."/>
        </authorList>
    </citation>
    <scope>NUCLEOTIDE SEQUENCE</scope>
    <source>
        <strain evidence="4">BPL690</strain>
    </source>
</reference>
<feature type="compositionally biased region" description="Low complexity" evidence="1">
    <location>
        <begin position="444"/>
        <end position="463"/>
    </location>
</feature>
<protein>
    <recommendedName>
        <fullName evidence="3">DUF1996 domain-containing protein</fullName>
    </recommendedName>
</protein>
<dbReference type="Pfam" id="PF09362">
    <property type="entry name" value="DUF1996"/>
    <property type="match status" value="1"/>
</dbReference>
<gene>
    <name evidence="4" type="ORF">B0F90DRAFT_1667895</name>
</gene>
<feature type="signal peptide" evidence="2">
    <location>
        <begin position="1"/>
        <end position="18"/>
    </location>
</feature>
<evidence type="ECO:0000256" key="2">
    <source>
        <dbReference type="SAM" id="SignalP"/>
    </source>
</evidence>
<keyword evidence="5" id="KW-1185">Reference proteome</keyword>
<feature type="compositionally biased region" description="Basic residues" evidence="1">
    <location>
        <begin position="555"/>
        <end position="572"/>
    </location>
</feature>
<name>A0AAD4QNU3_9AGAM</name>
<evidence type="ECO:0000259" key="3">
    <source>
        <dbReference type="Pfam" id="PF09362"/>
    </source>
</evidence>
<sequence>MIVSLFVLGLLLFPSANAFWRLPCAKPVLNARVDPIVSPGKASGHSHTIMGSGAIGFGTTFADLRNSQCTTCKVKDDKSAYWIPELYYQFKNGTFQVVGHGGMLAYYLQRGAANETVQAFPDGLRMLAGSPFLRSNTGTPESKAISWNCIDFNGPPEPQTPGFHNTRCPSGLRAQVFFPSCWDGVNLDSPDHKSHMAYPDGVDNGMCPPSHPIHLVSLFFEVYFEVAPFNALNDGGRFVLANGDPTGYGLHADFMNGWDRSVLSRAVATCKADSGVIEDCPVFKNEGRFVADADMNACSATNPLLEEKVTAGSLLRNLPGCVAVTDGPAAASAANIVQGCTPGTGVPVPISNPPSNTTSAPSSVANPSSSTTSSGTSSLLGTITIPAPTSTQTTPSLSSSLPSSSIPTTTALPTTHSEIPVTSLPSAVPSGTHDSGSHDPHPSPSSSKVSSSSSPIPSSVVSVTQAPKATKTMSVYTKKPVPSSPSSGHHGKDHGKDHGHKGGHGHGHDNKHGHGHEHEHGHKHHNEQPQQDDDLDDCDMPAPTLRPSKNASTPHAHRRHHAKRGHGSRMFI</sequence>
<organism evidence="4 5">
    <name type="scientific">Multifurca ochricompacta</name>
    <dbReference type="NCBI Taxonomy" id="376703"/>
    <lineage>
        <taxon>Eukaryota</taxon>
        <taxon>Fungi</taxon>
        <taxon>Dikarya</taxon>
        <taxon>Basidiomycota</taxon>
        <taxon>Agaricomycotina</taxon>
        <taxon>Agaricomycetes</taxon>
        <taxon>Russulales</taxon>
        <taxon>Russulaceae</taxon>
        <taxon>Multifurca</taxon>
    </lineage>
</organism>
<feature type="compositionally biased region" description="Acidic residues" evidence="1">
    <location>
        <begin position="530"/>
        <end position="539"/>
    </location>
</feature>
<keyword evidence="2" id="KW-0732">Signal</keyword>
<feature type="domain" description="DUF1996" evidence="3">
    <location>
        <begin position="34"/>
        <end position="258"/>
    </location>
</feature>
<evidence type="ECO:0000256" key="1">
    <source>
        <dbReference type="SAM" id="MobiDB-lite"/>
    </source>
</evidence>
<proteinExistence type="predicted"/>
<comment type="caution">
    <text evidence="4">The sequence shown here is derived from an EMBL/GenBank/DDBJ whole genome shotgun (WGS) entry which is preliminary data.</text>
</comment>
<feature type="compositionally biased region" description="Basic and acidic residues" evidence="1">
    <location>
        <begin position="506"/>
        <end position="520"/>
    </location>
</feature>
<feature type="region of interest" description="Disordered" evidence="1">
    <location>
        <begin position="347"/>
        <end position="572"/>
    </location>
</feature>
<accession>A0AAD4QNU3</accession>
<dbReference type="PANTHER" id="PTHR43662">
    <property type="match status" value="1"/>
</dbReference>
<dbReference type="AlphaFoldDB" id="A0AAD4QNU3"/>
<evidence type="ECO:0000313" key="4">
    <source>
        <dbReference type="EMBL" id="KAI0301542.1"/>
    </source>
</evidence>
<dbReference type="PANTHER" id="PTHR43662:SF3">
    <property type="entry name" value="DOMAIN PROTEIN, PUTATIVE (AFU_ORTHOLOGUE AFUA_6G11970)-RELATED"/>
    <property type="match status" value="1"/>
</dbReference>
<dbReference type="EMBL" id="WTXG01000014">
    <property type="protein sequence ID" value="KAI0301542.1"/>
    <property type="molecule type" value="Genomic_DNA"/>
</dbReference>
<dbReference type="InterPro" id="IPR018535">
    <property type="entry name" value="DUF1996"/>
</dbReference>
<feature type="compositionally biased region" description="Low complexity" evidence="1">
    <location>
        <begin position="347"/>
        <end position="415"/>
    </location>
</feature>
<feature type="chain" id="PRO_5041972821" description="DUF1996 domain-containing protein" evidence="2">
    <location>
        <begin position="19"/>
        <end position="572"/>
    </location>
</feature>
<dbReference type="Proteomes" id="UP001203297">
    <property type="component" value="Unassembled WGS sequence"/>
</dbReference>
<evidence type="ECO:0000313" key="5">
    <source>
        <dbReference type="Proteomes" id="UP001203297"/>
    </source>
</evidence>